<evidence type="ECO:0000256" key="1">
    <source>
        <dbReference type="SAM" id="MobiDB-lite"/>
    </source>
</evidence>
<dbReference type="Proteomes" id="UP000887565">
    <property type="component" value="Unplaced"/>
</dbReference>
<feature type="region of interest" description="Disordered" evidence="1">
    <location>
        <begin position="1"/>
        <end position="51"/>
    </location>
</feature>
<reference evidence="3" key="1">
    <citation type="submission" date="2022-11" db="UniProtKB">
        <authorList>
            <consortium name="WormBaseParasite"/>
        </authorList>
    </citation>
    <scope>IDENTIFICATION</scope>
</reference>
<keyword evidence="2" id="KW-1185">Reference proteome</keyword>
<name>A0A915I6S0_ROMCU</name>
<accession>A0A915I6S0</accession>
<dbReference type="AlphaFoldDB" id="A0A915I6S0"/>
<evidence type="ECO:0000313" key="2">
    <source>
        <dbReference type="Proteomes" id="UP000887565"/>
    </source>
</evidence>
<proteinExistence type="predicted"/>
<feature type="compositionally biased region" description="Polar residues" evidence="1">
    <location>
        <begin position="14"/>
        <end position="28"/>
    </location>
</feature>
<evidence type="ECO:0000313" key="3">
    <source>
        <dbReference type="WBParaSite" id="nRc.2.0.1.t09461-RA"/>
    </source>
</evidence>
<protein>
    <submittedName>
        <fullName evidence="3">Uncharacterized protein</fullName>
    </submittedName>
</protein>
<organism evidence="2 3">
    <name type="scientific">Romanomermis culicivorax</name>
    <name type="common">Nematode worm</name>
    <dbReference type="NCBI Taxonomy" id="13658"/>
    <lineage>
        <taxon>Eukaryota</taxon>
        <taxon>Metazoa</taxon>
        <taxon>Ecdysozoa</taxon>
        <taxon>Nematoda</taxon>
        <taxon>Enoplea</taxon>
        <taxon>Dorylaimia</taxon>
        <taxon>Mermithida</taxon>
        <taxon>Mermithoidea</taxon>
        <taxon>Mermithidae</taxon>
        <taxon>Romanomermis</taxon>
    </lineage>
</organism>
<dbReference type="WBParaSite" id="nRc.2.0.1.t09461-RA">
    <property type="protein sequence ID" value="nRc.2.0.1.t09461-RA"/>
    <property type="gene ID" value="nRc.2.0.1.g09461"/>
</dbReference>
<sequence>MVNNTGRANGGSTTGPSIDSMTPLSSPGNDDHSWGHVTGSQSAENVSVAGGSAMPMVRNIREFDLVCDERKETERGIIVQLAKIEYYCVAPRKNPI</sequence>